<dbReference type="Gene3D" id="3.30.450.20">
    <property type="entry name" value="PAS domain"/>
    <property type="match status" value="1"/>
</dbReference>
<dbReference type="PROSITE" id="PS50112">
    <property type="entry name" value="PAS"/>
    <property type="match status" value="1"/>
</dbReference>
<comment type="caution">
    <text evidence="4">The sequence shown here is derived from an EMBL/GenBank/DDBJ whole genome shotgun (WGS) entry which is preliminary data.</text>
</comment>
<feature type="domain" description="STAS" evidence="3">
    <location>
        <begin position="198"/>
        <end position="309"/>
    </location>
</feature>
<dbReference type="Pfam" id="PF08447">
    <property type="entry name" value="PAS_3"/>
    <property type="match status" value="1"/>
</dbReference>
<evidence type="ECO:0000259" key="3">
    <source>
        <dbReference type="PROSITE" id="PS50801"/>
    </source>
</evidence>
<gene>
    <name evidence="4" type="ORF">KEG57_20120</name>
</gene>
<feature type="domain" description="PAS" evidence="2">
    <location>
        <begin position="76"/>
        <end position="118"/>
    </location>
</feature>
<dbReference type="CDD" id="cd07041">
    <property type="entry name" value="STAS_RsbR_RsbS_like"/>
    <property type="match status" value="1"/>
</dbReference>
<dbReference type="Gene3D" id="3.30.750.24">
    <property type="entry name" value="STAS domain"/>
    <property type="match status" value="1"/>
</dbReference>
<protein>
    <submittedName>
        <fullName evidence="4">PAS domain-containing protein</fullName>
    </submittedName>
</protein>
<dbReference type="PROSITE" id="PS50801">
    <property type="entry name" value="STAS"/>
    <property type="match status" value="1"/>
</dbReference>
<dbReference type="PANTHER" id="PTHR33745:SF3">
    <property type="entry name" value="RSBT CO-ANTAGONIST PROTEIN RSBRC"/>
    <property type="match status" value="1"/>
</dbReference>
<dbReference type="RefSeq" id="WP_272426943.1">
    <property type="nucleotide sequence ID" value="NZ_JAGTJJ010000010.1"/>
</dbReference>
<keyword evidence="5" id="KW-1185">Reference proteome</keyword>
<dbReference type="Proteomes" id="UP001151081">
    <property type="component" value="Unassembled WGS sequence"/>
</dbReference>
<dbReference type="SMART" id="SM00086">
    <property type="entry name" value="PAC"/>
    <property type="match status" value="1"/>
</dbReference>
<keyword evidence="1" id="KW-0597">Phosphoprotein</keyword>
<dbReference type="InterPro" id="IPR002645">
    <property type="entry name" value="STAS_dom"/>
</dbReference>
<dbReference type="SUPFAM" id="SSF55785">
    <property type="entry name" value="PYP-like sensor domain (PAS domain)"/>
    <property type="match status" value="1"/>
</dbReference>
<dbReference type="EMBL" id="JAGTJJ010000010">
    <property type="protein sequence ID" value="MDC3982830.1"/>
    <property type="molecule type" value="Genomic_DNA"/>
</dbReference>
<dbReference type="AlphaFoldDB" id="A0A9X3X5B2"/>
<dbReference type="InterPro" id="IPR013655">
    <property type="entry name" value="PAS_fold_3"/>
</dbReference>
<dbReference type="SUPFAM" id="SSF52091">
    <property type="entry name" value="SpoIIaa-like"/>
    <property type="match status" value="1"/>
</dbReference>
<dbReference type="CDD" id="cd00130">
    <property type="entry name" value="PAS"/>
    <property type="match status" value="1"/>
</dbReference>
<dbReference type="SMART" id="SM00091">
    <property type="entry name" value="PAS"/>
    <property type="match status" value="1"/>
</dbReference>
<name>A0A9X3X5B2_9BACT</name>
<organism evidence="4 5">
    <name type="scientific">Polyangium jinanense</name>
    <dbReference type="NCBI Taxonomy" id="2829994"/>
    <lineage>
        <taxon>Bacteria</taxon>
        <taxon>Pseudomonadati</taxon>
        <taxon>Myxococcota</taxon>
        <taxon>Polyangia</taxon>
        <taxon>Polyangiales</taxon>
        <taxon>Polyangiaceae</taxon>
        <taxon>Polyangium</taxon>
    </lineage>
</organism>
<reference evidence="4 5" key="1">
    <citation type="submission" date="2021-04" db="EMBL/GenBank/DDBJ databases">
        <title>Genome analysis of Polyangium sp.</title>
        <authorList>
            <person name="Li Y."/>
            <person name="Wang J."/>
        </authorList>
    </citation>
    <scope>NUCLEOTIDE SEQUENCE [LARGE SCALE GENOMIC DNA]</scope>
    <source>
        <strain evidence="4 5">SDU14</strain>
    </source>
</reference>
<accession>A0A9X3X5B2</accession>
<dbReference type="InterPro" id="IPR036513">
    <property type="entry name" value="STAS_dom_sf"/>
</dbReference>
<evidence type="ECO:0000259" key="2">
    <source>
        <dbReference type="PROSITE" id="PS50112"/>
    </source>
</evidence>
<dbReference type="PANTHER" id="PTHR33745">
    <property type="entry name" value="RSBT ANTAGONIST PROTEIN RSBS-RELATED"/>
    <property type="match status" value="1"/>
</dbReference>
<dbReference type="NCBIfam" id="TIGR00229">
    <property type="entry name" value="sensory_box"/>
    <property type="match status" value="1"/>
</dbReference>
<evidence type="ECO:0000256" key="1">
    <source>
        <dbReference type="ARBA" id="ARBA00022553"/>
    </source>
</evidence>
<proteinExistence type="predicted"/>
<evidence type="ECO:0000313" key="5">
    <source>
        <dbReference type="Proteomes" id="UP001151081"/>
    </source>
</evidence>
<dbReference type="InterPro" id="IPR001610">
    <property type="entry name" value="PAC"/>
</dbReference>
<sequence>MDHAARMRRIADTLSRLVDEEVPALIDTIDDGPLGDIEREVNRTITSFAVRLEERRIFRIGPVVVFRWRAEPDWPVEYVSPNVLDLTGYPAEEFLSFTRIYSDLILPEDVPRVTEELRAFEASRAEWFTQSPYRIRRRDGRTVWVSDHAVIHRDPWTREITHYFGYIFDSTAHIEQSIRLQQNELALQQNELTLRKLASPLLHVWDGVLAMPVVGALDEARAAHMTDTLLQSITHGGIKVSVIDLTGLDDVDAATLEHIVRMVSAAELLGSRCLVSGISPRVAAAIVSLGLDVTKLHTFATLSAALGHALRERNLRRGSR</sequence>
<dbReference type="Pfam" id="PF01740">
    <property type="entry name" value="STAS"/>
    <property type="match status" value="1"/>
</dbReference>
<evidence type="ECO:0000313" key="4">
    <source>
        <dbReference type="EMBL" id="MDC3982830.1"/>
    </source>
</evidence>
<dbReference type="InterPro" id="IPR000014">
    <property type="entry name" value="PAS"/>
</dbReference>
<dbReference type="InterPro" id="IPR051932">
    <property type="entry name" value="Bact_StressResp_Reg"/>
</dbReference>
<dbReference type="InterPro" id="IPR035965">
    <property type="entry name" value="PAS-like_dom_sf"/>
</dbReference>